<reference evidence="19" key="1">
    <citation type="submission" date="2025-08" db="UniProtKB">
        <authorList>
            <consortium name="RefSeq"/>
        </authorList>
    </citation>
    <scope>IDENTIFICATION</scope>
    <source>
        <strain evidence="19">Airmid</strain>
    </source>
</reference>
<evidence type="ECO:0000256" key="4">
    <source>
        <dbReference type="ARBA" id="ARBA00015341"/>
    </source>
</evidence>
<evidence type="ECO:0000313" key="19">
    <source>
        <dbReference type="RefSeq" id="XP_027202611.1"/>
    </source>
</evidence>
<dbReference type="InterPro" id="IPR000330">
    <property type="entry name" value="SNF2_N"/>
</dbReference>
<keyword evidence="6" id="KW-0547">Nucleotide-binding</keyword>
<evidence type="ECO:0000256" key="12">
    <source>
        <dbReference type="ARBA" id="ARBA00023125"/>
    </source>
</evidence>
<dbReference type="InterPro" id="IPR050496">
    <property type="entry name" value="SNF2_RAD54_helicase_repair"/>
</dbReference>
<protein>
    <recommendedName>
        <fullName evidence="4">DNA repair and recombination protein RAD54-like</fullName>
    </recommendedName>
    <alternativeName>
        <fullName evidence="17">Protein okra</fullName>
    </alternativeName>
</protein>
<comment type="similarity">
    <text evidence="2">Belongs to the SNF2/RAD54 helicase family.</text>
</comment>
<comment type="subunit">
    <text evidence="3">Interacts (via N-terminus) with spn-A/Rad51.</text>
</comment>
<evidence type="ECO:0000313" key="18">
    <source>
        <dbReference type="Proteomes" id="UP000515146"/>
    </source>
</evidence>
<dbReference type="Pfam" id="PF00176">
    <property type="entry name" value="SNF2-rel_dom"/>
    <property type="match status" value="1"/>
</dbReference>
<dbReference type="SMART" id="SM00487">
    <property type="entry name" value="DEXDc"/>
    <property type="match status" value="1"/>
</dbReference>
<dbReference type="InterPro" id="IPR014001">
    <property type="entry name" value="Helicase_ATP-bd"/>
</dbReference>
<evidence type="ECO:0000256" key="6">
    <source>
        <dbReference type="ARBA" id="ARBA00022741"/>
    </source>
</evidence>
<keyword evidence="15" id="KW-0131">Cell cycle</keyword>
<comment type="function">
    <text evidence="16">Involved in mitotic DNA repair and meiotic recombination. Functions in the recombinational DNA repair pathway. Essential for interhomolog gene conversion (GC), but may have a less important role in intersister GC than spn-A/Rad51. In the presence of DNA, spn-A/Rad51 enhances the ATPase activity of okr/Rad54.</text>
</comment>
<keyword evidence="18" id="KW-1185">Reference proteome</keyword>
<keyword evidence="10" id="KW-0347">Helicase</keyword>
<dbReference type="InterPro" id="IPR038718">
    <property type="entry name" value="SNF2-like_sf"/>
</dbReference>
<keyword evidence="11" id="KW-0067">ATP-binding</keyword>
<accession>A0A6P6YCG5</accession>
<proteinExistence type="inferred from homology"/>
<dbReference type="CDD" id="cd22254">
    <property type="entry name" value="CSB_WHD"/>
    <property type="match status" value="1"/>
</dbReference>
<dbReference type="GO" id="GO:0006283">
    <property type="term" value="P:transcription-coupled nucleotide-excision repair"/>
    <property type="evidence" value="ECO:0007669"/>
    <property type="project" value="TreeGrafter"/>
</dbReference>
<dbReference type="InterPro" id="IPR058951">
    <property type="entry name" value="WHD_Rad26_CSB-like"/>
</dbReference>
<dbReference type="InterPro" id="IPR001650">
    <property type="entry name" value="Helicase_C-like"/>
</dbReference>
<evidence type="ECO:0000256" key="11">
    <source>
        <dbReference type="ARBA" id="ARBA00022840"/>
    </source>
</evidence>
<dbReference type="GO" id="GO:0051301">
    <property type="term" value="P:cell division"/>
    <property type="evidence" value="ECO:0007669"/>
    <property type="project" value="UniProtKB-KW"/>
</dbReference>
<evidence type="ECO:0000256" key="17">
    <source>
        <dbReference type="ARBA" id="ARBA00029956"/>
    </source>
</evidence>
<dbReference type="InParanoid" id="A0A6P6YCG5"/>
<dbReference type="OMA" id="VLCHYLI"/>
<dbReference type="Pfam" id="PF00271">
    <property type="entry name" value="Helicase_C"/>
    <property type="match status" value="1"/>
</dbReference>
<dbReference type="Gene3D" id="3.40.50.10810">
    <property type="entry name" value="Tandem AAA-ATPase domain"/>
    <property type="match status" value="1"/>
</dbReference>
<keyword evidence="14" id="KW-0539">Nucleus</keyword>
<keyword evidence="7" id="KW-0227">DNA damage</keyword>
<dbReference type="AlphaFoldDB" id="A0A6P6YCG5"/>
<dbReference type="SUPFAM" id="SSF52540">
    <property type="entry name" value="P-loop containing nucleoside triphosphate hydrolases"/>
    <property type="match status" value="2"/>
</dbReference>
<keyword evidence="12" id="KW-0238">DNA-binding</keyword>
<comment type="subcellular location">
    <subcellularLocation>
        <location evidence="1">Nucleus</location>
    </subcellularLocation>
</comment>
<dbReference type="GO" id="GO:0005634">
    <property type="term" value="C:nucleus"/>
    <property type="evidence" value="ECO:0007669"/>
    <property type="project" value="TreeGrafter"/>
</dbReference>
<evidence type="ECO:0000256" key="10">
    <source>
        <dbReference type="ARBA" id="ARBA00022806"/>
    </source>
</evidence>
<dbReference type="FunFam" id="3.40.50.10810:FF:000094">
    <property type="entry name" value="DNA excision repair protein ERCC-6"/>
    <property type="match status" value="1"/>
</dbReference>
<dbReference type="PANTHER" id="PTHR45629:SF7">
    <property type="entry name" value="DNA EXCISION REPAIR PROTEIN ERCC-6-RELATED"/>
    <property type="match status" value="1"/>
</dbReference>
<keyword evidence="9" id="KW-0378">Hydrolase</keyword>
<dbReference type="KEGG" id="dpte:113796522"/>
<dbReference type="CDD" id="cd18000">
    <property type="entry name" value="DEXHc_ERCC6"/>
    <property type="match status" value="1"/>
</dbReference>
<dbReference type="GO" id="GO:0016787">
    <property type="term" value="F:hydrolase activity"/>
    <property type="evidence" value="ECO:0007669"/>
    <property type="project" value="UniProtKB-KW"/>
</dbReference>
<gene>
    <name evidence="19" type="primary">LOC113796522</name>
</gene>
<evidence type="ECO:0000256" key="16">
    <source>
        <dbReference type="ARBA" id="ARBA00024776"/>
    </source>
</evidence>
<evidence type="ECO:0000256" key="14">
    <source>
        <dbReference type="ARBA" id="ARBA00023242"/>
    </source>
</evidence>
<dbReference type="PROSITE" id="PS51192">
    <property type="entry name" value="HELICASE_ATP_BIND_1"/>
    <property type="match status" value="1"/>
</dbReference>
<dbReference type="GO" id="GO:0005524">
    <property type="term" value="F:ATP binding"/>
    <property type="evidence" value="ECO:0007669"/>
    <property type="project" value="InterPro"/>
</dbReference>
<keyword evidence="5" id="KW-0132">Cell division</keyword>
<dbReference type="CDD" id="cd18793">
    <property type="entry name" value="SF2_C_SNF"/>
    <property type="match status" value="1"/>
</dbReference>
<keyword evidence="13" id="KW-0234">DNA repair</keyword>
<dbReference type="Gene3D" id="3.40.50.300">
    <property type="entry name" value="P-loop containing nucleotide triphosphate hydrolases"/>
    <property type="match status" value="1"/>
</dbReference>
<dbReference type="GeneID" id="113796522"/>
<evidence type="ECO:0000256" key="13">
    <source>
        <dbReference type="ARBA" id="ARBA00023204"/>
    </source>
</evidence>
<evidence type="ECO:0000256" key="9">
    <source>
        <dbReference type="ARBA" id="ARBA00022801"/>
    </source>
</evidence>
<dbReference type="OrthoDB" id="413460at2759"/>
<dbReference type="RefSeq" id="XP_027202611.1">
    <property type="nucleotide sequence ID" value="XM_027346810.1"/>
</dbReference>
<evidence type="ECO:0000256" key="2">
    <source>
        <dbReference type="ARBA" id="ARBA00007025"/>
    </source>
</evidence>
<dbReference type="Proteomes" id="UP000515146">
    <property type="component" value="Unplaced"/>
</dbReference>
<keyword evidence="8" id="KW-0498">Mitosis</keyword>
<evidence type="ECO:0000256" key="15">
    <source>
        <dbReference type="ARBA" id="ARBA00023306"/>
    </source>
</evidence>
<dbReference type="InterPro" id="IPR027417">
    <property type="entry name" value="P-loop_NTPase"/>
</dbReference>
<name>A0A6P6YCG5_DERPT</name>
<evidence type="ECO:0000256" key="1">
    <source>
        <dbReference type="ARBA" id="ARBA00004123"/>
    </source>
</evidence>
<evidence type="ECO:0000256" key="7">
    <source>
        <dbReference type="ARBA" id="ARBA00022763"/>
    </source>
</evidence>
<dbReference type="PROSITE" id="PS51194">
    <property type="entry name" value="HELICASE_CTER"/>
    <property type="match status" value="1"/>
</dbReference>
<dbReference type="InterPro" id="IPR049730">
    <property type="entry name" value="SNF2/RAD54-like_C"/>
</dbReference>
<dbReference type="SMART" id="SM00490">
    <property type="entry name" value="HELICc"/>
    <property type="match status" value="1"/>
</dbReference>
<dbReference type="Pfam" id="PF25875">
    <property type="entry name" value="WHD_Rad26_CSB"/>
    <property type="match status" value="1"/>
</dbReference>
<dbReference type="GO" id="GO:0008094">
    <property type="term" value="F:ATP-dependent activity, acting on DNA"/>
    <property type="evidence" value="ECO:0007669"/>
    <property type="project" value="TreeGrafter"/>
</dbReference>
<sequence length="1160" mass="134777">MLHTDDCDKFNNSNNVNESDSSSENDDYNFDITKKRKYNDESDDGRVQINLDKTLIPKSNDKTIGLAFDGEKSELEALGIVSYQHSIYEEKFVHQIEKNVDEFAEKQRTQNDVSNDQQSIQQNEKDECSQEEEEEENITSIVDDDDELPTATDDGPSYVDDLNDYFDDDVDRFLEAPDDCNLEISHKKCEKIDKSKATENVQRNRILDDGDIMIYRKRIVAYENNNRLQSNEELYQINQDFFIPQRIWDRLFDYQHDAVKWMCDLHLKLCGGILGDEMGLGKTVEVIAFLVALSFSKSFEVSEYYKYLGPVLLVCPATVMYQWVNEFHKWWPPFRVAVLHQSGTYKDSNRSKLINDIIKTNGILITSYKTLVCFQKHLLPKNWHYVILDEGHKIRNPIAQVTQCCKLFETCHRLILSGTPIQNDLTELWSLMNFVFPNKLGTLDSFMNGLGMAIKKGGYSHASEQEIQNSFNCSVILRDLIKPYLLRRTKDEIKNNLSLPPKNEQVLFCKLTDIQKKYYQDYINSEAFARIDMQKASIFKALVNIRKICNHPYLFSKECSPDGKFDKEFFKMSSKMVVVNALLKLWHKQGQKVLIFTQGRQMLNLLERWVIKKKYDYFRMDGTTTINMRQNLIKSFNEDKTKFVFLLTTRVGGVGVSLTGANRVIIFDPDWNPCTDIQARERCWRIGQKRDVVIYRLMTSGTVEEKIYHRQIFKQYLSNRILRDPKHQKFVKMNNMRELFTLSDCSETGLYFYDSKVKLNRKKNQEKFKELQKQSASSSSKITEKSKDKKLPKIPKKNCDNSNKNSNSVETNATNLIDWSNVKIEISEERRRELREQVKKICQKQFETKSNSTNMNDESLSSQSQSSCTTSSEVGCSSENFNSSSLSKNKSTDIQYVIDNRPNGVKVKILGEKKKQQQSKNVAKFEGHQIKYLVKKETYNETKDNVESAKMIKSNKNEDYILSKIFGRSVESILQHDRIEYNPIPDHSLIEKEAKDLAKHAIENLKQQITIQNQSSSSSTTTSTNNRLSNLIKPRLKPSSSSSSSNQEDLSTNSILKEKANKFIGQNNNSKHLQLSDKFDEYKTLAMDIYQFLRNHNDRVCTDIIVEEFRPKIRNNQSAAFRELLINMAILESDIIVDEQNSRNVNKYWKLKDEFRLPST</sequence>
<dbReference type="PANTHER" id="PTHR45629">
    <property type="entry name" value="SNF2/RAD54 FAMILY MEMBER"/>
    <property type="match status" value="1"/>
</dbReference>
<evidence type="ECO:0000256" key="8">
    <source>
        <dbReference type="ARBA" id="ARBA00022776"/>
    </source>
</evidence>
<evidence type="ECO:0000256" key="3">
    <source>
        <dbReference type="ARBA" id="ARBA00011467"/>
    </source>
</evidence>
<organism evidence="18 19">
    <name type="scientific">Dermatophagoides pteronyssinus</name>
    <name type="common">European house dust mite</name>
    <dbReference type="NCBI Taxonomy" id="6956"/>
    <lineage>
        <taxon>Eukaryota</taxon>
        <taxon>Metazoa</taxon>
        <taxon>Ecdysozoa</taxon>
        <taxon>Arthropoda</taxon>
        <taxon>Chelicerata</taxon>
        <taxon>Arachnida</taxon>
        <taxon>Acari</taxon>
        <taxon>Acariformes</taxon>
        <taxon>Sarcoptiformes</taxon>
        <taxon>Astigmata</taxon>
        <taxon>Psoroptidia</taxon>
        <taxon>Analgoidea</taxon>
        <taxon>Pyroglyphidae</taxon>
        <taxon>Dermatophagoidinae</taxon>
        <taxon>Dermatophagoides</taxon>
    </lineage>
</organism>
<evidence type="ECO:0000256" key="5">
    <source>
        <dbReference type="ARBA" id="ARBA00022618"/>
    </source>
</evidence>